<feature type="signal peptide" evidence="1">
    <location>
        <begin position="1"/>
        <end position="23"/>
    </location>
</feature>
<reference evidence="2 3" key="1">
    <citation type="submission" date="2024-06" db="EMBL/GenBank/DDBJ databases">
        <title>Genome of Rhodovulum iodosum, a marine photoferrotroph.</title>
        <authorList>
            <person name="Bianchini G."/>
            <person name="Nikeleit V."/>
            <person name="Kappler A."/>
            <person name="Bryce C."/>
            <person name="Sanchez-Baracaldo P."/>
        </authorList>
    </citation>
    <scope>NUCLEOTIDE SEQUENCE [LARGE SCALE GENOMIC DNA]</scope>
    <source>
        <strain evidence="2 3">UT/N1</strain>
    </source>
</reference>
<gene>
    <name evidence="2" type="ORF">Ga0609869_001528</name>
</gene>
<dbReference type="InterPro" id="IPR019613">
    <property type="entry name" value="DUF4198"/>
</dbReference>
<proteinExistence type="predicted"/>
<accession>A0ABV3XS72</accession>
<keyword evidence="3" id="KW-1185">Reference proteome</keyword>
<dbReference type="Proteomes" id="UP001560019">
    <property type="component" value="Unassembled WGS sequence"/>
</dbReference>
<keyword evidence="1" id="KW-0732">Signal</keyword>
<feature type="chain" id="PRO_5047065674" description="DUF4198 domain-containing protein" evidence="1">
    <location>
        <begin position="24"/>
        <end position="271"/>
    </location>
</feature>
<dbReference type="Pfam" id="PF10670">
    <property type="entry name" value="DUF4198"/>
    <property type="match status" value="1"/>
</dbReference>
<evidence type="ECO:0000313" key="2">
    <source>
        <dbReference type="EMBL" id="MEX5728175.1"/>
    </source>
</evidence>
<dbReference type="RefSeq" id="WP_125408526.1">
    <property type="nucleotide sequence ID" value="NZ_JBEHHI010000001.1"/>
</dbReference>
<comment type="caution">
    <text evidence="2">The sequence shown here is derived from an EMBL/GenBank/DDBJ whole genome shotgun (WGS) entry which is preliminary data.</text>
</comment>
<evidence type="ECO:0000256" key="1">
    <source>
        <dbReference type="SAM" id="SignalP"/>
    </source>
</evidence>
<evidence type="ECO:0000313" key="3">
    <source>
        <dbReference type="Proteomes" id="UP001560019"/>
    </source>
</evidence>
<dbReference type="EMBL" id="JBEHHI010000001">
    <property type="protein sequence ID" value="MEX5728175.1"/>
    <property type="molecule type" value="Genomic_DNA"/>
</dbReference>
<name>A0ABV3XS72_9RHOB</name>
<sequence length="271" mass="29262">MTVLIRLAFLALSALALGQPARAHEFWIEPQGWQVPAGTDIVADIRVGQDFKGPEYSYFPPNFARFELVMGETSTPVPGRLGDRPAMTMPAPAPGLAIIVHETTDKRLTYTEWETFVGFVTHKAFADALARHAARGLPETGFSETYRRYAKALVAVGGGAGADRRVGLDTEIVALANPYTDPLPGGLPVQVFLGDTPRAGAQLEVFDRAPDGTLTLTRQTLDAEGRADVPVRAGHTYLLDAVVLRDTGTDDPGQGAVWHSMWASLTFHLPD</sequence>
<evidence type="ECO:0008006" key="4">
    <source>
        <dbReference type="Google" id="ProtNLM"/>
    </source>
</evidence>
<organism evidence="2 3">
    <name type="scientific">Rhodovulum iodosum</name>
    <dbReference type="NCBI Taxonomy" id="68291"/>
    <lineage>
        <taxon>Bacteria</taxon>
        <taxon>Pseudomonadati</taxon>
        <taxon>Pseudomonadota</taxon>
        <taxon>Alphaproteobacteria</taxon>
        <taxon>Rhodobacterales</taxon>
        <taxon>Paracoccaceae</taxon>
        <taxon>Rhodovulum</taxon>
    </lineage>
</organism>
<protein>
    <recommendedName>
        <fullName evidence="4">DUF4198 domain-containing protein</fullName>
    </recommendedName>
</protein>